<protein>
    <submittedName>
        <fullName evidence="6">TrkA family potassium uptake protein</fullName>
    </submittedName>
</protein>
<dbReference type="InterPro" id="IPR036291">
    <property type="entry name" value="NAD(P)-bd_dom_sf"/>
</dbReference>
<dbReference type="PANTHER" id="PTHR43833">
    <property type="entry name" value="POTASSIUM CHANNEL PROTEIN 2-RELATED-RELATED"/>
    <property type="match status" value="1"/>
</dbReference>
<keyword evidence="3" id="KW-0630">Potassium</keyword>
<name>A0A7G9RZZ6_9FIRM</name>
<dbReference type="Pfam" id="PF02254">
    <property type="entry name" value="TrkA_N"/>
    <property type="match status" value="1"/>
</dbReference>
<evidence type="ECO:0000259" key="5">
    <source>
        <dbReference type="PROSITE" id="PS51201"/>
    </source>
</evidence>
<sequence>MKKVIIIGGGQVGSYLAHLLIEKGCQVLIVDNRPAVLEKLRSEFPESMIICGDGSDTQILEQAHVDDTDVLAVVTGNDEANLVVATIAKYEYGINKVIARVNNPKNDWLFTIEMGVDKKVNQADILGHIVFDEI</sequence>
<dbReference type="PROSITE" id="PS51201">
    <property type="entry name" value="RCK_N"/>
    <property type="match status" value="1"/>
</dbReference>
<dbReference type="AlphaFoldDB" id="A0A7G9RZZ6"/>
<reference evidence="6 7" key="1">
    <citation type="submission" date="2020-08" db="EMBL/GenBank/DDBJ databases">
        <title>Genome sequence of Erysipelothrix inopinata DSM 15511T.</title>
        <authorList>
            <person name="Hyun D.-W."/>
            <person name="Bae J.-W."/>
        </authorList>
    </citation>
    <scope>NUCLEOTIDE SEQUENCE [LARGE SCALE GENOMIC DNA]</scope>
    <source>
        <strain evidence="6 7">DSM 15511</strain>
    </source>
</reference>
<keyword evidence="7" id="KW-1185">Reference proteome</keyword>
<dbReference type="InterPro" id="IPR006036">
    <property type="entry name" value="K_uptake_TrkA"/>
</dbReference>
<evidence type="ECO:0000256" key="4">
    <source>
        <dbReference type="ARBA" id="ARBA00023065"/>
    </source>
</evidence>
<dbReference type="EMBL" id="CP060715">
    <property type="protein sequence ID" value="QNN61171.1"/>
    <property type="molecule type" value="Genomic_DNA"/>
</dbReference>
<dbReference type="Gene3D" id="3.40.50.720">
    <property type="entry name" value="NAD(P)-binding Rossmann-like Domain"/>
    <property type="match status" value="1"/>
</dbReference>
<accession>A0A7G9RZZ6</accession>
<keyword evidence="1" id="KW-0813">Transport</keyword>
<evidence type="ECO:0000256" key="3">
    <source>
        <dbReference type="ARBA" id="ARBA00022958"/>
    </source>
</evidence>
<dbReference type="SUPFAM" id="SSF51735">
    <property type="entry name" value="NAD(P)-binding Rossmann-fold domains"/>
    <property type="match status" value="1"/>
</dbReference>
<keyword evidence="2" id="KW-0633">Potassium transport</keyword>
<evidence type="ECO:0000313" key="6">
    <source>
        <dbReference type="EMBL" id="QNN61171.1"/>
    </source>
</evidence>
<keyword evidence="4" id="KW-0406">Ion transport</keyword>
<dbReference type="GO" id="GO:0015079">
    <property type="term" value="F:potassium ion transmembrane transporter activity"/>
    <property type="evidence" value="ECO:0007669"/>
    <property type="project" value="InterPro"/>
</dbReference>
<proteinExistence type="predicted"/>
<organism evidence="6 7">
    <name type="scientific">Erysipelothrix inopinata</name>
    <dbReference type="NCBI Taxonomy" id="225084"/>
    <lineage>
        <taxon>Bacteria</taxon>
        <taxon>Bacillati</taxon>
        <taxon>Bacillota</taxon>
        <taxon>Erysipelotrichia</taxon>
        <taxon>Erysipelotrichales</taxon>
        <taxon>Erysipelotrichaceae</taxon>
        <taxon>Erysipelothrix</taxon>
    </lineage>
</organism>
<gene>
    <name evidence="6" type="ORF">H9L01_02050</name>
</gene>
<dbReference type="Proteomes" id="UP000515928">
    <property type="component" value="Chromosome"/>
</dbReference>
<dbReference type="GO" id="GO:0005886">
    <property type="term" value="C:plasma membrane"/>
    <property type="evidence" value="ECO:0007669"/>
    <property type="project" value="InterPro"/>
</dbReference>
<dbReference type="InterPro" id="IPR050721">
    <property type="entry name" value="Trk_Ktr_HKT_K-transport"/>
</dbReference>
<evidence type="ECO:0000256" key="1">
    <source>
        <dbReference type="ARBA" id="ARBA00022448"/>
    </source>
</evidence>
<evidence type="ECO:0000313" key="7">
    <source>
        <dbReference type="Proteomes" id="UP000515928"/>
    </source>
</evidence>
<dbReference type="RefSeq" id="WP_187534353.1">
    <property type="nucleotide sequence ID" value="NZ_CBCSHU010000001.1"/>
</dbReference>
<dbReference type="PRINTS" id="PR00335">
    <property type="entry name" value="KUPTAKETRKA"/>
</dbReference>
<dbReference type="InterPro" id="IPR003148">
    <property type="entry name" value="RCK_N"/>
</dbReference>
<evidence type="ECO:0000256" key="2">
    <source>
        <dbReference type="ARBA" id="ARBA00022538"/>
    </source>
</evidence>
<dbReference type="PANTHER" id="PTHR43833:SF5">
    <property type="entry name" value="TRK SYSTEM POTASSIUM UPTAKE PROTEIN TRKA"/>
    <property type="match status" value="1"/>
</dbReference>
<feature type="domain" description="RCK N-terminal" evidence="5">
    <location>
        <begin position="1"/>
        <end position="120"/>
    </location>
</feature>
<dbReference type="KEGG" id="eio:H9L01_02050"/>